<dbReference type="Gene3D" id="3.40.190.10">
    <property type="entry name" value="Periplasmic binding protein-like II"/>
    <property type="match status" value="2"/>
</dbReference>
<dbReference type="EMBL" id="JAVRER010000004">
    <property type="protein sequence ID" value="MDT0414589.1"/>
    <property type="molecule type" value="Genomic_DNA"/>
</dbReference>
<dbReference type="PANTHER" id="PTHR43649">
    <property type="entry name" value="ARABINOSE-BINDING PROTEIN-RELATED"/>
    <property type="match status" value="1"/>
</dbReference>
<dbReference type="AlphaFoldDB" id="A0ABD5DZE5"/>
<accession>A0ABD5DZE5</accession>
<dbReference type="PANTHER" id="PTHR43649:SF12">
    <property type="entry name" value="DIACETYLCHITOBIOSE BINDING PROTEIN DASA"/>
    <property type="match status" value="1"/>
</dbReference>
<gene>
    <name evidence="2" type="ORF">RM574_03730</name>
</gene>
<sequence>MPEPPPVRPRRRTFLALSTLGATAALAPLSACSSDDAGGGKGVTLTFSWWGNDDRASRTNNAVKLFEKEHPGITVRTSNADFGSYLTKLATQAAGGGVPDVVQLDYRQISQYAAGDALARLDEPIDAGTIRTDEMDDSFLRTGTYQGRQYALPMGRGITGYAYDSHLYAKAGIAAPEPSWTWEEWADANVRIHRLGLHGPDGRTVTGSNDGGTNEDVFEDWLRSRGGQLYEDQRRLAFSERDLTAFWTFCDTLRKEGAVAAARDTTQAKSTETSPMGRGLAAADFTWDAPFPGYPALLGEQVHYGPVPTTGGRAGAYFKPSMLIGIGAHSAHPKEAAQLVDFLLNDHRAGDILGFSRSTPPNRAVAARVATTLKGAEREIYRYAQAMEKYGLADPPTAPPRGDLAVQAAFGRTYQRVMFGLSTPRQAARELIDQANRELRQ</sequence>
<proteinExistence type="predicted"/>
<protein>
    <submittedName>
        <fullName evidence="2">ABC transporter substrate-binding protein</fullName>
    </submittedName>
</protein>
<evidence type="ECO:0000313" key="2">
    <source>
        <dbReference type="EMBL" id="MDT0414589.1"/>
    </source>
</evidence>
<dbReference type="InterPro" id="IPR050490">
    <property type="entry name" value="Bact_solute-bd_prot1"/>
</dbReference>
<dbReference type="InterPro" id="IPR006059">
    <property type="entry name" value="SBP"/>
</dbReference>
<evidence type="ECO:0000256" key="1">
    <source>
        <dbReference type="SAM" id="SignalP"/>
    </source>
</evidence>
<dbReference type="Pfam" id="PF01547">
    <property type="entry name" value="SBP_bac_1"/>
    <property type="match status" value="1"/>
</dbReference>
<dbReference type="Proteomes" id="UP001183607">
    <property type="component" value="Unassembled WGS sequence"/>
</dbReference>
<reference evidence="3" key="1">
    <citation type="submission" date="2023-07" db="EMBL/GenBank/DDBJ databases">
        <title>30 novel species of actinomycetes from the DSMZ collection.</title>
        <authorList>
            <person name="Nouioui I."/>
        </authorList>
    </citation>
    <scope>NUCLEOTIDE SEQUENCE [LARGE SCALE GENOMIC DNA]</scope>
    <source>
        <strain evidence="3">DSM 41982</strain>
    </source>
</reference>
<comment type="caution">
    <text evidence="2">The sequence shown here is derived from an EMBL/GenBank/DDBJ whole genome shotgun (WGS) entry which is preliminary data.</text>
</comment>
<name>A0ABD5DZE5_9ACTN</name>
<keyword evidence="1" id="KW-0732">Signal</keyword>
<feature type="chain" id="PRO_5044747547" evidence="1">
    <location>
        <begin position="28"/>
        <end position="441"/>
    </location>
</feature>
<organism evidence="2 3">
    <name type="scientific">Streptomyces evansiae</name>
    <dbReference type="NCBI Taxonomy" id="3075535"/>
    <lineage>
        <taxon>Bacteria</taxon>
        <taxon>Bacillati</taxon>
        <taxon>Actinomycetota</taxon>
        <taxon>Actinomycetes</taxon>
        <taxon>Kitasatosporales</taxon>
        <taxon>Streptomycetaceae</taxon>
        <taxon>Streptomyces</taxon>
    </lineage>
</organism>
<feature type="signal peptide" evidence="1">
    <location>
        <begin position="1"/>
        <end position="27"/>
    </location>
</feature>
<evidence type="ECO:0000313" key="3">
    <source>
        <dbReference type="Proteomes" id="UP001183607"/>
    </source>
</evidence>
<dbReference type="InterPro" id="IPR006311">
    <property type="entry name" value="TAT_signal"/>
</dbReference>
<dbReference type="RefSeq" id="WP_311676620.1">
    <property type="nucleotide sequence ID" value="NZ_JAVRER010000004.1"/>
</dbReference>
<dbReference type="SUPFAM" id="SSF53850">
    <property type="entry name" value="Periplasmic binding protein-like II"/>
    <property type="match status" value="1"/>
</dbReference>
<dbReference type="PROSITE" id="PS51318">
    <property type="entry name" value="TAT"/>
    <property type="match status" value="1"/>
</dbReference>